<sequence length="96" mass="10479">MTIVTYPIILHPETIGGYSVEVPDIAGGSWTQGETVGEAIAMAQDLIGTVLQNEEEFPEPTPITNLELREDDFSAFANVDLGEFRKTHATTDQPET</sequence>
<accession>A0A0R1ZJC8</accession>
<dbReference type="Gene3D" id="3.30.160.250">
    <property type="match status" value="1"/>
</dbReference>
<dbReference type="Pfam" id="PF15919">
    <property type="entry name" value="HicB_lk_antitox"/>
    <property type="match status" value="1"/>
</dbReference>
<protein>
    <recommendedName>
        <fullName evidence="1">HicB-like antitoxin of toxin-antitoxin system domain-containing protein</fullName>
    </recommendedName>
</protein>
<dbReference type="AlphaFoldDB" id="A0A0R1ZJC8"/>
<dbReference type="EMBL" id="AYYO01000036">
    <property type="protein sequence ID" value="KRM55073.1"/>
    <property type="molecule type" value="Genomic_DNA"/>
</dbReference>
<evidence type="ECO:0000313" key="2">
    <source>
        <dbReference type="EMBL" id="KRM55073.1"/>
    </source>
</evidence>
<proteinExistence type="predicted"/>
<gene>
    <name evidence="2" type="ORF">FC18_GL001670</name>
</gene>
<feature type="domain" description="HicB-like antitoxin of toxin-antitoxin system" evidence="1">
    <location>
        <begin position="6"/>
        <end position="81"/>
    </location>
</feature>
<dbReference type="InterPro" id="IPR035069">
    <property type="entry name" value="TTHA1013/TTHA0281-like"/>
</dbReference>
<name>A0A0R1ZJC8_9LACO</name>
<reference evidence="2 3" key="1">
    <citation type="journal article" date="2015" name="Genome Announc.">
        <title>Expanding the biotechnology potential of lactobacilli through comparative genomics of 213 strains and associated genera.</title>
        <authorList>
            <person name="Sun Z."/>
            <person name="Harris H.M."/>
            <person name="McCann A."/>
            <person name="Guo C."/>
            <person name="Argimon S."/>
            <person name="Zhang W."/>
            <person name="Yang X."/>
            <person name="Jeffery I.B."/>
            <person name="Cooney J.C."/>
            <person name="Kagawa T.F."/>
            <person name="Liu W."/>
            <person name="Song Y."/>
            <person name="Salvetti E."/>
            <person name="Wrobel A."/>
            <person name="Rasinkangas P."/>
            <person name="Parkhill J."/>
            <person name="Rea M.C."/>
            <person name="O'Sullivan O."/>
            <person name="Ritari J."/>
            <person name="Douillard F.P."/>
            <person name="Paul Ross R."/>
            <person name="Yang R."/>
            <person name="Briner A.E."/>
            <person name="Felis G.E."/>
            <person name="de Vos W.M."/>
            <person name="Barrangou R."/>
            <person name="Klaenhammer T.R."/>
            <person name="Caufield P.W."/>
            <person name="Cui Y."/>
            <person name="Zhang H."/>
            <person name="O'Toole P.W."/>
        </authorList>
    </citation>
    <scope>NUCLEOTIDE SEQUENCE [LARGE SCALE GENOMIC DNA]</scope>
    <source>
        <strain evidence="2 3">DSM 20505</strain>
    </source>
</reference>
<dbReference type="Proteomes" id="UP000051679">
    <property type="component" value="Unassembled WGS sequence"/>
</dbReference>
<dbReference type="InterPro" id="IPR031807">
    <property type="entry name" value="HicB-like"/>
</dbReference>
<evidence type="ECO:0000259" key="1">
    <source>
        <dbReference type="Pfam" id="PF15919"/>
    </source>
</evidence>
<evidence type="ECO:0000313" key="3">
    <source>
        <dbReference type="Proteomes" id="UP000051679"/>
    </source>
</evidence>
<comment type="caution">
    <text evidence="2">The sequence shown here is derived from an EMBL/GenBank/DDBJ whole genome shotgun (WGS) entry which is preliminary data.</text>
</comment>
<keyword evidence="3" id="KW-1185">Reference proteome</keyword>
<dbReference type="RefSeq" id="WP_054680137.1">
    <property type="nucleotide sequence ID" value="NZ_AYYO01000036.1"/>
</dbReference>
<dbReference type="STRING" id="1291052.FC18_GL001670"/>
<dbReference type="PATRIC" id="fig|1291052.5.peg.1707"/>
<organism evidence="2 3">
    <name type="scientific">Lacticaseibacillus sharpeae JCM 1186 = DSM 20505</name>
    <dbReference type="NCBI Taxonomy" id="1291052"/>
    <lineage>
        <taxon>Bacteria</taxon>
        <taxon>Bacillati</taxon>
        <taxon>Bacillota</taxon>
        <taxon>Bacilli</taxon>
        <taxon>Lactobacillales</taxon>
        <taxon>Lactobacillaceae</taxon>
        <taxon>Lacticaseibacillus</taxon>
    </lineage>
</organism>
<dbReference type="SUPFAM" id="SSF143100">
    <property type="entry name" value="TTHA1013/TTHA0281-like"/>
    <property type="match status" value="1"/>
</dbReference>